<name>A0A2X4WHD4_LEDLE</name>
<evidence type="ECO:0000256" key="1">
    <source>
        <dbReference type="ARBA" id="ARBA00004162"/>
    </source>
</evidence>
<dbReference type="Pfam" id="PF22819">
    <property type="entry name" value="TcaA_5th"/>
    <property type="match status" value="1"/>
</dbReference>
<keyword evidence="13" id="KW-1185">Reference proteome</keyword>
<dbReference type="EMBL" id="LS483476">
    <property type="protein sequence ID" value="SQI62541.1"/>
    <property type="molecule type" value="Genomic_DNA"/>
</dbReference>
<dbReference type="AlphaFoldDB" id="A0A2X4WHD4"/>
<evidence type="ECO:0000256" key="2">
    <source>
        <dbReference type="ARBA" id="ARBA00022475"/>
    </source>
</evidence>
<dbReference type="InterPro" id="IPR026870">
    <property type="entry name" value="Zinc_ribbon_dom"/>
</dbReference>
<evidence type="ECO:0000256" key="5">
    <source>
        <dbReference type="ARBA" id="ARBA00023136"/>
    </source>
</evidence>
<gene>
    <name evidence="12" type="primary">yvbJ</name>
    <name evidence="12" type="ORF">NCTC4824_03683</name>
</gene>
<feature type="domain" description="TcaA protein NTF2-like" evidence="9">
    <location>
        <begin position="479"/>
        <end position="589"/>
    </location>
</feature>
<dbReference type="Pfam" id="PF22820">
    <property type="entry name" value="TcaA_3rd_4th"/>
    <property type="match status" value="1"/>
</dbReference>
<dbReference type="Pfam" id="PF22813">
    <property type="entry name" value="TcaA_2nd"/>
    <property type="match status" value="1"/>
</dbReference>
<comment type="subcellular location">
    <subcellularLocation>
        <location evidence="1">Cell membrane</location>
        <topology evidence="1">Single-pass membrane protein</topology>
    </subcellularLocation>
</comment>
<dbReference type="GO" id="GO:0005886">
    <property type="term" value="C:plasma membrane"/>
    <property type="evidence" value="ECO:0007669"/>
    <property type="project" value="UniProtKB-SubCell"/>
</dbReference>
<dbReference type="InterPro" id="IPR054530">
    <property type="entry name" value="TcaA_4th"/>
</dbReference>
<keyword evidence="3 6" id="KW-0812">Transmembrane</keyword>
<evidence type="ECO:0000259" key="9">
    <source>
        <dbReference type="Pfam" id="PF22819"/>
    </source>
</evidence>
<evidence type="ECO:0000256" key="4">
    <source>
        <dbReference type="ARBA" id="ARBA00022989"/>
    </source>
</evidence>
<feature type="transmembrane region" description="Helical" evidence="6">
    <location>
        <begin position="46"/>
        <end position="64"/>
    </location>
</feature>
<dbReference type="InterPro" id="IPR054529">
    <property type="entry name" value="TcaA_2nd"/>
</dbReference>
<evidence type="ECO:0000259" key="8">
    <source>
        <dbReference type="Pfam" id="PF22813"/>
    </source>
</evidence>
<evidence type="ECO:0000313" key="13">
    <source>
        <dbReference type="Proteomes" id="UP000249134"/>
    </source>
</evidence>
<reference evidence="12 13" key="1">
    <citation type="submission" date="2018-06" db="EMBL/GenBank/DDBJ databases">
        <authorList>
            <consortium name="Pathogen Informatics"/>
            <person name="Doyle S."/>
        </authorList>
    </citation>
    <scope>NUCLEOTIDE SEQUENCE [LARGE SCALE GENOMIC DNA]</scope>
    <source>
        <strain evidence="12 13">NCTC4824</strain>
    </source>
</reference>
<dbReference type="InterPro" id="IPR056902">
    <property type="entry name" value="NTF2_YvbJ"/>
</dbReference>
<dbReference type="RefSeq" id="WP_066141158.1">
    <property type="nucleotide sequence ID" value="NZ_CBCSGM010000003.1"/>
</dbReference>
<evidence type="ECO:0000259" key="10">
    <source>
        <dbReference type="Pfam" id="PF22820"/>
    </source>
</evidence>
<dbReference type="STRING" id="1348624.GCA_001591545_02099"/>
<dbReference type="PANTHER" id="PTHR40038">
    <property type="entry name" value="MEMBRANE-ASSOCIATED PROTEIN TCAA"/>
    <property type="match status" value="1"/>
</dbReference>
<dbReference type="KEGG" id="blen:NCTC4824_03683"/>
<dbReference type="Pfam" id="PF25155">
    <property type="entry name" value="NTF2_YvbJ"/>
    <property type="match status" value="1"/>
</dbReference>
<keyword evidence="2" id="KW-1003">Cell membrane</keyword>
<dbReference type="PANTHER" id="PTHR40038:SF1">
    <property type="entry name" value="MEMBRANE-ASSOCIATED PROTEIN TCAA"/>
    <property type="match status" value="1"/>
</dbReference>
<accession>A0A2X4WHD4</accession>
<evidence type="ECO:0000256" key="6">
    <source>
        <dbReference type="SAM" id="Phobius"/>
    </source>
</evidence>
<feature type="domain" description="TcaA 4th" evidence="10">
    <location>
        <begin position="239"/>
        <end position="313"/>
    </location>
</feature>
<feature type="domain" description="YvbJ-like NTF2-like" evidence="11">
    <location>
        <begin position="327"/>
        <end position="445"/>
    </location>
</feature>
<dbReference type="Pfam" id="PF13240">
    <property type="entry name" value="Zn_Ribbon_1"/>
    <property type="match status" value="1"/>
</dbReference>
<evidence type="ECO:0000256" key="3">
    <source>
        <dbReference type="ARBA" id="ARBA00022692"/>
    </source>
</evidence>
<evidence type="ECO:0000259" key="11">
    <source>
        <dbReference type="Pfam" id="PF25155"/>
    </source>
</evidence>
<keyword evidence="4 6" id="KW-1133">Transmembrane helix</keyword>
<proteinExistence type="predicted"/>
<evidence type="ECO:0000313" key="12">
    <source>
        <dbReference type="EMBL" id="SQI62541.1"/>
    </source>
</evidence>
<feature type="domain" description="Zinc-ribbon" evidence="7">
    <location>
        <begin position="4"/>
        <end position="26"/>
    </location>
</feature>
<dbReference type="InterPro" id="IPR054528">
    <property type="entry name" value="TcaA_5th"/>
</dbReference>
<organism evidence="12 13">
    <name type="scientific">Lederbergia lenta</name>
    <name type="common">Bacillus lentus</name>
    <dbReference type="NCBI Taxonomy" id="1467"/>
    <lineage>
        <taxon>Bacteria</taxon>
        <taxon>Bacillati</taxon>
        <taxon>Bacillota</taxon>
        <taxon>Bacilli</taxon>
        <taxon>Bacillales</taxon>
        <taxon>Bacillaceae</taxon>
        <taxon>Lederbergia</taxon>
    </lineage>
</organism>
<feature type="domain" description="TcaA second" evidence="8">
    <location>
        <begin position="71"/>
        <end position="158"/>
    </location>
</feature>
<protein>
    <submittedName>
        <fullName evidence="12">Membrane-associated protein tcaA</fullName>
    </submittedName>
</protein>
<dbReference type="Proteomes" id="UP000249134">
    <property type="component" value="Chromosome 1"/>
</dbReference>
<sequence>MNRFCQECGKPINETDLICTECGTPLKTSTVKRDNSKKPFTKKQKLITSIIAAILILFSAFYMWGNSYASPEKTAKRFVTAIKDRDKAKLQKTAINSNGSFISKAEATALLTLANKEIEYINEQLHSIAPAEFSSDEHLFRIVENGKFLGLFKRHSIALKSQYIDLDLPFEDIDITMNGKEFPIRESEELRVVYGPMAPGIYELESKFSGEYTEVNAKEKVHVVNEYDEWVTHEVDLEADYVTLELFNEKNTPITNASIEINGKNIKFNKDLRIEKLGPLALDGSVAIIPMVETQWGKVKSDSVKMTDSYHEIYPETVNEKLTDELADVILKYGEEYVQAHAAYDVKKFTTATHELKEIFKSNFSSYKDYQDLFSGKLESIDLNFDDLSFDEDAKKPTVIVPANFHFLADFHDADEEADLEDRIDYCEVELQYDTKTKAWLVHDSADVGSWYNDFEPTKTMKGSQKLYSATITPITITDEDIASFMLMYNEKSVDSINARDFSIVEDYIVPGAPRAKEQDDYIDYLETKGITEELLSTTVESSKKIDDNTWEVVTIEKFTIITPDSSKDRSYRTKSKIKNMNGSLKLYELMETKEI</sequence>
<evidence type="ECO:0000259" key="7">
    <source>
        <dbReference type="Pfam" id="PF13240"/>
    </source>
</evidence>
<keyword evidence="5 6" id="KW-0472">Membrane</keyword>